<dbReference type="Proteomes" id="UP000006639">
    <property type="component" value="Chromosome"/>
</dbReference>
<dbReference type="KEGG" id="mmn:midi_00707"/>
<evidence type="ECO:0000313" key="2">
    <source>
        <dbReference type="Proteomes" id="UP000006639"/>
    </source>
</evidence>
<gene>
    <name evidence="1" type="ordered locus">midi_00707</name>
</gene>
<sequence>MTSSQIQPNEDSFGYSIINKITQFVESGRTLIISTMLSKSPLDISMPLGSGKIPSADTWF</sequence>
<dbReference type="EMBL" id="CP002130">
    <property type="protein sequence ID" value="AEI89001.1"/>
    <property type="molecule type" value="Genomic_DNA"/>
</dbReference>
<keyword evidence="2" id="KW-1185">Reference proteome</keyword>
<organism evidence="1 2">
    <name type="scientific">Midichloria mitochondrii (strain IricVA)</name>
    <dbReference type="NCBI Taxonomy" id="696127"/>
    <lineage>
        <taxon>Bacteria</taxon>
        <taxon>Pseudomonadati</taxon>
        <taxon>Pseudomonadota</taxon>
        <taxon>Alphaproteobacteria</taxon>
        <taxon>Rickettsiales</taxon>
        <taxon>Candidatus Midichloriaceae</taxon>
        <taxon>Candidatus Midichloria</taxon>
    </lineage>
</organism>
<dbReference type="HOGENOM" id="CLU_2936522_0_0_5"/>
<name>F7XWF2_MIDMI</name>
<dbReference type="AlphaFoldDB" id="F7XWF2"/>
<protein>
    <submittedName>
        <fullName evidence="1">Uncharacterized protein</fullName>
    </submittedName>
</protein>
<accession>F7XWF2</accession>
<proteinExistence type="predicted"/>
<evidence type="ECO:0000313" key="1">
    <source>
        <dbReference type="EMBL" id="AEI89001.1"/>
    </source>
</evidence>
<reference evidence="1 2" key="1">
    <citation type="journal article" date="2011" name="Mol. Biol. Evol.">
        <title>Phylogenomic evidence for the presence of a flagellum and cbb3 oxidase in the free-living mitochondrial ancestor.</title>
        <authorList>
            <person name="Sassera D."/>
            <person name="Lo N."/>
            <person name="Epis S."/>
            <person name="D'Auria G."/>
            <person name="Montagna M."/>
            <person name="Comandatore F."/>
            <person name="Horner D."/>
            <person name="Pereto J."/>
            <person name="Luciano A.M."/>
            <person name="Franciosi F."/>
            <person name="Ferri E."/>
            <person name="Crotti E."/>
            <person name="Bazzocchi C."/>
            <person name="Daffonchio D."/>
            <person name="Sacchi L."/>
            <person name="Moya A."/>
            <person name="Latorre A."/>
            <person name="Bandi C."/>
        </authorList>
    </citation>
    <scope>NUCLEOTIDE SEQUENCE [LARGE SCALE GENOMIC DNA]</scope>
    <source>
        <strain evidence="1 2">IricVA</strain>
    </source>
</reference>